<evidence type="ECO:0000313" key="3">
    <source>
        <dbReference type="EMBL" id="XDS47613.1"/>
    </source>
</evidence>
<dbReference type="Gene3D" id="6.10.250.2410">
    <property type="match status" value="1"/>
</dbReference>
<dbReference type="PANTHER" id="PTHR33969">
    <property type="entry name" value="SEGREGATION AND CONDENSATION PROTEIN A"/>
    <property type="match status" value="1"/>
</dbReference>
<accession>A0AB39UF75</accession>
<dbReference type="KEGG" id="bfk:QN062_01035"/>
<evidence type="ECO:0000313" key="5">
    <source>
        <dbReference type="EMBL" id="XDS51522.1"/>
    </source>
</evidence>
<dbReference type="GO" id="GO:0007059">
    <property type="term" value="P:chromosome segregation"/>
    <property type="evidence" value="ECO:0007669"/>
    <property type="project" value="UniProtKB-KW"/>
</dbReference>
<evidence type="ECO:0000256" key="2">
    <source>
        <dbReference type="ARBA" id="ARBA00044777"/>
    </source>
</evidence>
<dbReference type="EMBL" id="CP129675">
    <property type="protein sequence ID" value="XDS47613.1"/>
    <property type="molecule type" value="Genomic_DNA"/>
</dbReference>
<proteinExistence type="predicted"/>
<gene>
    <name evidence="5" type="ORF">QN062_01035</name>
    <name evidence="4" type="ORF">QN216_05040</name>
    <name evidence="3" type="ORF">QN217_05405</name>
</gene>
<name>A0AB39UF75_9BIFI</name>
<dbReference type="EMBL" id="CP129683">
    <property type="protein sequence ID" value="XDS51522.1"/>
    <property type="molecule type" value="Genomic_DNA"/>
</dbReference>
<keyword evidence="1" id="KW-0159">Chromosome partition</keyword>
<dbReference type="InterPro" id="IPR003768">
    <property type="entry name" value="ScpA"/>
</dbReference>
<evidence type="ECO:0000256" key="1">
    <source>
        <dbReference type="ARBA" id="ARBA00022829"/>
    </source>
</evidence>
<dbReference type="Pfam" id="PF02616">
    <property type="entry name" value="SMC_ScpA"/>
    <property type="match status" value="1"/>
</dbReference>
<dbReference type="EMBL" id="CP129682">
    <property type="protein sequence ID" value="XDS49695.1"/>
    <property type="molecule type" value="Genomic_DNA"/>
</dbReference>
<organism evidence="3">
    <name type="scientific">Bifidobacterium fermentum</name>
    <dbReference type="NCBI Taxonomy" id="3059035"/>
    <lineage>
        <taxon>Bacteria</taxon>
        <taxon>Bacillati</taxon>
        <taxon>Actinomycetota</taxon>
        <taxon>Actinomycetes</taxon>
        <taxon>Bifidobacteriales</taxon>
        <taxon>Bifidobacteriaceae</taxon>
        <taxon>Bifidobacterium</taxon>
    </lineage>
</organism>
<protein>
    <recommendedName>
        <fullName evidence="2">Segregation and condensation protein A</fullName>
    </recommendedName>
</protein>
<dbReference type="RefSeq" id="WP_369342485.1">
    <property type="nucleotide sequence ID" value="NZ_CP129675.1"/>
</dbReference>
<dbReference type="PANTHER" id="PTHR33969:SF2">
    <property type="entry name" value="SEGREGATION AND CONDENSATION PROTEIN A"/>
    <property type="match status" value="1"/>
</dbReference>
<evidence type="ECO:0000313" key="4">
    <source>
        <dbReference type="EMBL" id="XDS49695.1"/>
    </source>
</evidence>
<dbReference type="AlphaFoldDB" id="A0AB39UF75"/>
<sequence>MSVAQTDGHADFSVSLDVYQGPFDALLGMLARRSLDLTEVALSEVTQEFLDFVATLDMKRNIDAVSAFIDVASVLVEAKSAALLPHTESRDNDEQTMQALRDRDLLFARLLQYKAFKQAGNDFRERLAANSGFFSHRAVVTEHLASMLPELQWTTDAADLARLAAEAFVNAPPEEVSLSQLHVPQVDLQEQAAAVRDRLAASAGHECSFDELIEDARSRLEIVARFLAVLVFFKQGFVQYRQSGPFATLSLRWTASDAEGVALSINAGDFA</sequence>
<reference evidence="3" key="1">
    <citation type="submission" date="2023-07" db="EMBL/GenBank/DDBJ databases">
        <title>Bifidobacterium aquikefiriaerophilum sp. nov. and Bifidobacterium eccum sp. nov., isolated from water kefir.</title>
        <authorList>
            <person name="Breselge S."/>
            <person name="Bellassi P."/>
            <person name="Barcenilla C."/>
            <person name="Alvarez-Ordonez A."/>
            <person name="Morelli L."/>
            <person name="Cotter P.D."/>
        </authorList>
    </citation>
    <scope>NUCLEOTIDE SEQUENCE</scope>
    <source>
        <strain evidence="5">WK012_4_13</strain>
        <strain evidence="4">WK013_4_14</strain>
        <strain evidence="3">WK048_4_13</strain>
    </source>
</reference>